<sequence length="773" mass="88864">MGPRRPKPPTRAQTQAYTPFRKKYGALEAYKGTNFTKSGLTPTEYIFPSLQRSYTASQIDTIEAVQQDALHGWTTRELADLDCLCIRDAIPGDLDAPILPIFNRPVWEAVPARPEFTREKMYPLKNGPGLLSAHNDVVWEVLKPALRIATWYLTSAYFLPWFDALLNGPRELVDEKRLPNGYKDEDWFSFRPPDTPTPAETLARTRDAIFEDLRNQKMLQIGFMIRNESPEGPEDPAKGLDSCAGYATVNYRHMFRAMKNNDTSAAWRVFIWLHSKGVERLLVDNLSNSERYTIEWKIALTLVHEMMHAIEWRRGIDMGGWDNIIHFDDNTFEPYYLDESLAELGWSFEKQLNGGVEEVMGATEQTLIEGLVLGQFFLPTYPSIKYNTVRDQNTPILKQPPPNFFDIRYPIPISLMENLQTTRFWTTGVRNYGLGLIFIRAFKAGTRTTYNFIQGKIEDEIQSGRDKEPRPASVKDFEQNVKFSVEEMKQAAWLTPGERGIMDFGYDFLRSSNREENFWSNSSEKFTAMKEIIDTIDDIDDRKPSATGEALEKILNRFLPKALQNHGYMITYTFHMEDERESLHTERRESLLKWNRGTQTFVIQMRIELQKMSTPQPQLLAQTERALIRLEKSRLRLANPNPPNATTNTEELQLLRLRRCRQALTNASSVPSQSDLQEMENLANSILNTNIEKRVIFEEACAKILMAVLGRKIANNWEPRVREGGKGMEIFEELAKTPEGTFPEHDIGKAWRDEMNAWVAMLMEVATNGPPAG</sequence>
<keyword evidence="2" id="KW-1185">Reference proteome</keyword>
<evidence type="ECO:0000313" key="2">
    <source>
        <dbReference type="Proteomes" id="UP000696280"/>
    </source>
</evidence>
<dbReference type="EMBL" id="CAJVRL010000038">
    <property type="protein sequence ID" value="CAG8950834.1"/>
    <property type="molecule type" value="Genomic_DNA"/>
</dbReference>
<dbReference type="OrthoDB" id="10254945at2759"/>
<reference evidence="1" key="1">
    <citation type="submission" date="2021-07" db="EMBL/GenBank/DDBJ databases">
        <authorList>
            <person name="Durling M."/>
        </authorList>
    </citation>
    <scope>NUCLEOTIDE SEQUENCE</scope>
</reference>
<dbReference type="Proteomes" id="UP000696280">
    <property type="component" value="Unassembled WGS sequence"/>
</dbReference>
<accession>A0A9N9KN58</accession>
<dbReference type="AlphaFoldDB" id="A0A9N9KN58"/>
<name>A0A9N9KN58_9HELO</name>
<protein>
    <submittedName>
        <fullName evidence="1">Uncharacterized protein</fullName>
    </submittedName>
</protein>
<gene>
    <name evidence="1" type="ORF">HYFRA_00003051</name>
</gene>
<proteinExistence type="predicted"/>
<comment type="caution">
    <text evidence="1">The sequence shown here is derived from an EMBL/GenBank/DDBJ whole genome shotgun (WGS) entry which is preliminary data.</text>
</comment>
<evidence type="ECO:0000313" key="1">
    <source>
        <dbReference type="EMBL" id="CAG8950834.1"/>
    </source>
</evidence>
<organism evidence="1 2">
    <name type="scientific">Hymenoscyphus fraxineus</name>
    <dbReference type="NCBI Taxonomy" id="746836"/>
    <lineage>
        <taxon>Eukaryota</taxon>
        <taxon>Fungi</taxon>
        <taxon>Dikarya</taxon>
        <taxon>Ascomycota</taxon>
        <taxon>Pezizomycotina</taxon>
        <taxon>Leotiomycetes</taxon>
        <taxon>Helotiales</taxon>
        <taxon>Helotiaceae</taxon>
        <taxon>Hymenoscyphus</taxon>
    </lineage>
</organism>